<keyword evidence="2" id="KW-1003">Cell membrane</keyword>
<dbReference type="AlphaFoldDB" id="A0A7V2WUQ5"/>
<feature type="transmembrane region" description="Helical" evidence="6">
    <location>
        <begin position="34"/>
        <end position="55"/>
    </location>
</feature>
<keyword evidence="4 6" id="KW-1133">Transmembrane helix</keyword>
<evidence type="ECO:0000256" key="1">
    <source>
        <dbReference type="ARBA" id="ARBA00004651"/>
    </source>
</evidence>
<comment type="subcellular location">
    <subcellularLocation>
        <location evidence="1">Cell membrane</location>
        <topology evidence="1">Multi-pass membrane protein</topology>
    </subcellularLocation>
</comment>
<proteinExistence type="predicted"/>
<dbReference type="Pfam" id="PF01810">
    <property type="entry name" value="LysE"/>
    <property type="match status" value="1"/>
</dbReference>
<dbReference type="GO" id="GO:0015171">
    <property type="term" value="F:amino acid transmembrane transporter activity"/>
    <property type="evidence" value="ECO:0007669"/>
    <property type="project" value="TreeGrafter"/>
</dbReference>
<dbReference type="PANTHER" id="PTHR30086:SF20">
    <property type="entry name" value="ARGININE EXPORTER PROTEIN ARGO-RELATED"/>
    <property type="match status" value="1"/>
</dbReference>
<feature type="transmembrane region" description="Helical" evidence="6">
    <location>
        <begin position="114"/>
        <end position="136"/>
    </location>
</feature>
<dbReference type="GO" id="GO:0005886">
    <property type="term" value="C:plasma membrane"/>
    <property type="evidence" value="ECO:0007669"/>
    <property type="project" value="UniProtKB-SubCell"/>
</dbReference>
<reference evidence="7" key="1">
    <citation type="journal article" date="2020" name="mSystems">
        <title>Genome- and Community-Level Interaction Insights into Carbon Utilization and Element Cycling Functions of Hydrothermarchaeota in Hydrothermal Sediment.</title>
        <authorList>
            <person name="Zhou Z."/>
            <person name="Liu Y."/>
            <person name="Xu W."/>
            <person name="Pan J."/>
            <person name="Luo Z.H."/>
            <person name="Li M."/>
        </authorList>
    </citation>
    <scope>NUCLEOTIDE SEQUENCE [LARGE SCALE GENOMIC DNA]</scope>
    <source>
        <strain evidence="7">HyVt-493</strain>
    </source>
</reference>
<sequence length="204" mass="22514">MENYLLYLFISTITVASPGPGVILTLSNSIRYNLMVTLTGILGIVVGIFVIALISVTSLGIILATSAIAFSIMKFIGAAYLIYLGIKLWRAPVTPLELSTNNHKQSLKKHFMEGFTVSLLNPKAIFFFMSLFPQFIELSANYTVQFTYLTLTFCSLLIVVHLIYAISAQAARKWLTTKKGRQNINRTSGTAFILFGVGLASTER</sequence>
<dbReference type="EMBL" id="DRMS01000171">
    <property type="protein sequence ID" value="HFC92030.1"/>
    <property type="molecule type" value="Genomic_DNA"/>
</dbReference>
<feature type="transmembrane region" description="Helical" evidence="6">
    <location>
        <begin position="6"/>
        <end position="27"/>
    </location>
</feature>
<evidence type="ECO:0000256" key="4">
    <source>
        <dbReference type="ARBA" id="ARBA00022989"/>
    </source>
</evidence>
<comment type="caution">
    <text evidence="7">The sequence shown here is derived from an EMBL/GenBank/DDBJ whole genome shotgun (WGS) entry which is preliminary data.</text>
</comment>
<dbReference type="PANTHER" id="PTHR30086">
    <property type="entry name" value="ARGININE EXPORTER PROTEIN ARGO"/>
    <property type="match status" value="1"/>
</dbReference>
<name>A0A7V2WUQ5_LEUMU</name>
<accession>A0A7V2WUQ5</accession>
<keyword evidence="5 6" id="KW-0472">Membrane</keyword>
<dbReference type="InterPro" id="IPR001123">
    <property type="entry name" value="LeuE-type"/>
</dbReference>
<protein>
    <submittedName>
        <fullName evidence="7">LysE family translocator</fullName>
    </submittedName>
</protein>
<dbReference type="PIRSF" id="PIRSF006324">
    <property type="entry name" value="LeuE"/>
    <property type="match status" value="1"/>
</dbReference>
<evidence type="ECO:0000256" key="5">
    <source>
        <dbReference type="ARBA" id="ARBA00023136"/>
    </source>
</evidence>
<feature type="transmembrane region" description="Helical" evidence="6">
    <location>
        <begin position="148"/>
        <end position="171"/>
    </location>
</feature>
<evidence type="ECO:0000256" key="6">
    <source>
        <dbReference type="SAM" id="Phobius"/>
    </source>
</evidence>
<evidence type="ECO:0000313" key="7">
    <source>
        <dbReference type="EMBL" id="HFC92030.1"/>
    </source>
</evidence>
<dbReference type="Proteomes" id="UP000885750">
    <property type="component" value="Unassembled WGS sequence"/>
</dbReference>
<evidence type="ECO:0000256" key="2">
    <source>
        <dbReference type="ARBA" id="ARBA00022475"/>
    </source>
</evidence>
<feature type="transmembrane region" description="Helical" evidence="6">
    <location>
        <begin position="61"/>
        <end position="83"/>
    </location>
</feature>
<evidence type="ECO:0000256" key="3">
    <source>
        <dbReference type="ARBA" id="ARBA00022692"/>
    </source>
</evidence>
<gene>
    <name evidence="7" type="ORF">ENJ51_04380</name>
</gene>
<organism evidence="7">
    <name type="scientific">Leucothrix mucor</name>
    <dbReference type="NCBI Taxonomy" id="45248"/>
    <lineage>
        <taxon>Bacteria</taxon>
        <taxon>Pseudomonadati</taxon>
        <taxon>Pseudomonadota</taxon>
        <taxon>Gammaproteobacteria</taxon>
        <taxon>Thiotrichales</taxon>
        <taxon>Thiotrichaceae</taxon>
        <taxon>Leucothrix</taxon>
    </lineage>
</organism>
<keyword evidence="3 6" id="KW-0812">Transmembrane</keyword>